<dbReference type="InterPro" id="IPR000515">
    <property type="entry name" value="MetI-like"/>
</dbReference>
<evidence type="ECO:0000256" key="2">
    <source>
        <dbReference type="ARBA" id="ARBA00022448"/>
    </source>
</evidence>
<feature type="transmembrane region" description="Helical" evidence="7">
    <location>
        <begin position="262"/>
        <end position="287"/>
    </location>
</feature>
<dbReference type="EMBL" id="VHLG01000005">
    <property type="protein sequence ID" value="TPW30599.1"/>
    <property type="molecule type" value="Genomic_DNA"/>
</dbReference>
<dbReference type="PROSITE" id="PS50928">
    <property type="entry name" value="ABC_TM1"/>
    <property type="match status" value="1"/>
</dbReference>
<dbReference type="InterPro" id="IPR035906">
    <property type="entry name" value="MetI-like_sf"/>
</dbReference>
<evidence type="ECO:0000313" key="10">
    <source>
        <dbReference type="Proteomes" id="UP000318801"/>
    </source>
</evidence>
<gene>
    <name evidence="9" type="ORF">FJU08_11075</name>
</gene>
<name>A0A506UD56_9HYPH</name>
<keyword evidence="4 7" id="KW-0812">Transmembrane</keyword>
<dbReference type="GO" id="GO:0005886">
    <property type="term" value="C:plasma membrane"/>
    <property type="evidence" value="ECO:0007669"/>
    <property type="project" value="UniProtKB-SubCell"/>
</dbReference>
<protein>
    <submittedName>
        <fullName evidence="9">Sugar ABC transporter permease</fullName>
    </submittedName>
</protein>
<dbReference type="GO" id="GO:0055085">
    <property type="term" value="P:transmembrane transport"/>
    <property type="evidence" value="ECO:0007669"/>
    <property type="project" value="InterPro"/>
</dbReference>
<sequence>MSFASRRRLFLLAMALPVIVYVLVVGVWPLAQGIFYSLYDYNLIRPKRTKFVGLENYVEILTDRTSRQALINTALFTLGSVFFELVLGFILALALWKDDRFNRIVLALILVPVTITPLVVGLIFKGLLASDYGMIGYYLAKWGLTDPRGLFADTHAALATLIFVDVWEWTPLVTLILLAGLKALPGDILEAASVDGATGLQKLRIIVLPLMLPAVLLALILRTVDAFRVFDSVYVTTGGGPGNATNTLMLHAVKQGLEFFNIGYASAIANLTLLIIAVIATVFSVTIRYADRRANGR</sequence>
<dbReference type="OrthoDB" id="9773727at2"/>
<feature type="domain" description="ABC transmembrane type-1" evidence="8">
    <location>
        <begin position="70"/>
        <end position="283"/>
    </location>
</feature>
<dbReference type="PANTHER" id="PTHR43005">
    <property type="entry name" value="BLR7065 PROTEIN"/>
    <property type="match status" value="1"/>
</dbReference>
<evidence type="ECO:0000313" key="9">
    <source>
        <dbReference type="EMBL" id="TPW30599.1"/>
    </source>
</evidence>
<feature type="transmembrane region" description="Helical" evidence="7">
    <location>
        <begin position="103"/>
        <end position="124"/>
    </location>
</feature>
<keyword evidence="2 7" id="KW-0813">Transport</keyword>
<feature type="transmembrane region" description="Helical" evidence="7">
    <location>
        <begin position="205"/>
        <end position="224"/>
    </location>
</feature>
<comment type="subcellular location">
    <subcellularLocation>
        <location evidence="1 7">Cell membrane</location>
        <topology evidence="1 7">Multi-pass membrane protein</topology>
    </subcellularLocation>
</comment>
<feature type="transmembrane region" description="Helical" evidence="7">
    <location>
        <begin position="9"/>
        <end position="31"/>
    </location>
</feature>
<proteinExistence type="inferred from homology"/>
<evidence type="ECO:0000256" key="1">
    <source>
        <dbReference type="ARBA" id="ARBA00004651"/>
    </source>
</evidence>
<evidence type="ECO:0000256" key="4">
    <source>
        <dbReference type="ARBA" id="ARBA00022692"/>
    </source>
</evidence>
<feature type="transmembrane region" description="Helical" evidence="7">
    <location>
        <begin position="74"/>
        <end position="96"/>
    </location>
</feature>
<dbReference type="Pfam" id="PF00528">
    <property type="entry name" value="BPD_transp_1"/>
    <property type="match status" value="1"/>
</dbReference>
<feature type="transmembrane region" description="Helical" evidence="7">
    <location>
        <begin position="166"/>
        <end position="184"/>
    </location>
</feature>
<comment type="caution">
    <text evidence="9">The sequence shown here is derived from an EMBL/GenBank/DDBJ whole genome shotgun (WGS) entry which is preliminary data.</text>
</comment>
<keyword evidence="6 7" id="KW-0472">Membrane</keyword>
<organism evidence="9 10">
    <name type="scientific">Martelella alba</name>
    <dbReference type="NCBI Taxonomy" id="2590451"/>
    <lineage>
        <taxon>Bacteria</taxon>
        <taxon>Pseudomonadati</taxon>
        <taxon>Pseudomonadota</taxon>
        <taxon>Alphaproteobacteria</taxon>
        <taxon>Hyphomicrobiales</taxon>
        <taxon>Aurantimonadaceae</taxon>
        <taxon>Martelella</taxon>
    </lineage>
</organism>
<evidence type="ECO:0000256" key="5">
    <source>
        <dbReference type="ARBA" id="ARBA00022989"/>
    </source>
</evidence>
<keyword evidence="3" id="KW-1003">Cell membrane</keyword>
<dbReference type="CDD" id="cd06261">
    <property type="entry name" value="TM_PBP2"/>
    <property type="match status" value="1"/>
</dbReference>
<accession>A0A506UD56</accession>
<evidence type="ECO:0000256" key="6">
    <source>
        <dbReference type="ARBA" id="ARBA00023136"/>
    </source>
</evidence>
<comment type="similarity">
    <text evidence="7">Belongs to the binding-protein-dependent transport system permease family.</text>
</comment>
<evidence type="ECO:0000256" key="3">
    <source>
        <dbReference type="ARBA" id="ARBA00022475"/>
    </source>
</evidence>
<dbReference type="Gene3D" id="1.10.3720.10">
    <property type="entry name" value="MetI-like"/>
    <property type="match status" value="1"/>
</dbReference>
<keyword evidence="5 7" id="KW-1133">Transmembrane helix</keyword>
<evidence type="ECO:0000256" key="7">
    <source>
        <dbReference type="RuleBase" id="RU363032"/>
    </source>
</evidence>
<reference evidence="9 10" key="1">
    <citation type="submission" date="2019-06" db="EMBL/GenBank/DDBJ databases">
        <authorList>
            <person name="Li M."/>
        </authorList>
    </citation>
    <scope>NUCLEOTIDE SEQUENCE [LARGE SCALE GENOMIC DNA]</scope>
    <source>
        <strain evidence="9 10">BGMRC2036</strain>
    </source>
</reference>
<dbReference type="PANTHER" id="PTHR43005:SF2">
    <property type="entry name" value="INTEGRAL MEMBRANE SUGAR TRANSPORT PROTEIN"/>
    <property type="match status" value="1"/>
</dbReference>
<dbReference type="SUPFAM" id="SSF161098">
    <property type="entry name" value="MetI-like"/>
    <property type="match status" value="1"/>
</dbReference>
<dbReference type="RefSeq" id="WP_141149169.1">
    <property type="nucleotide sequence ID" value="NZ_VHLG01000005.1"/>
</dbReference>
<dbReference type="AlphaFoldDB" id="A0A506UD56"/>
<keyword evidence="10" id="KW-1185">Reference proteome</keyword>
<evidence type="ECO:0000259" key="8">
    <source>
        <dbReference type="PROSITE" id="PS50928"/>
    </source>
</evidence>
<dbReference type="Proteomes" id="UP000318801">
    <property type="component" value="Unassembled WGS sequence"/>
</dbReference>